<dbReference type="OrthoDB" id="8945922at2759"/>
<feature type="region of interest" description="Disordered" evidence="1">
    <location>
        <begin position="68"/>
        <end position="112"/>
    </location>
</feature>
<feature type="compositionally biased region" description="Pro residues" evidence="1">
    <location>
        <begin position="68"/>
        <end position="90"/>
    </location>
</feature>
<dbReference type="GeneID" id="122136080"/>
<accession>A0A9Q9ZTM4</accession>
<feature type="signal peptide" evidence="2">
    <location>
        <begin position="1"/>
        <end position="19"/>
    </location>
</feature>
<gene>
    <name evidence="3" type="primary">LOC122136080</name>
</gene>
<organism evidence="3">
    <name type="scientific">Cyprinus carpio</name>
    <name type="common">Common carp</name>
    <dbReference type="NCBI Taxonomy" id="7962"/>
    <lineage>
        <taxon>Eukaryota</taxon>
        <taxon>Metazoa</taxon>
        <taxon>Chordata</taxon>
        <taxon>Craniata</taxon>
        <taxon>Vertebrata</taxon>
        <taxon>Euteleostomi</taxon>
        <taxon>Actinopterygii</taxon>
        <taxon>Neopterygii</taxon>
        <taxon>Teleostei</taxon>
        <taxon>Ostariophysi</taxon>
        <taxon>Cypriniformes</taxon>
        <taxon>Cyprinidae</taxon>
        <taxon>Cyprininae</taxon>
        <taxon>Cyprinus</taxon>
    </lineage>
</organism>
<evidence type="ECO:0000256" key="2">
    <source>
        <dbReference type="SAM" id="SignalP"/>
    </source>
</evidence>
<evidence type="ECO:0000313" key="3">
    <source>
        <dbReference type="RefSeq" id="XP_042573547.1"/>
    </source>
</evidence>
<protein>
    <submittedName>
        <fullName evidence="3">Selenoprotein V-like</fullName>
    </submittedName>
</protein>
<evidence type="ECO:0000256" key="1">
    <source>
        <dbReference type="SAM" id="MobiDB-lite"/>
    </source>
</evidence>
<name>A0A9Q9ZTM4_CYPCA</name>
<dbReference type="AlphaFoldDB" id="A0A9Q9ZTM4"/>
<reference evidence="3" key="1">
    <citation type="submission" date="2025-08" db="UniProtKB">
        <authorList>
            <consortium name="RefSeq"/>
        </authorList>
    </citation>
    <scope>IDENTIFICATION</scope>
    <source>
        <tissue evidence="3">Muscle</tissue>
    </source>
</reference>
<sequence length="112" mass="11770">MNSLILLTMLWLIPSGALCHRNKPWSSSGSDERIYGHYFPGGHDYYVKPGPLFPFLWSLLPRPVPAPAPAPAPAPSPALTPVPAPSPALTPAPAATASPRPPVISTTVRGDG</sequence>
<feature type="chain" id="PRO_5040337053" evidence="2">
    <location>
        <begin position="20"/>
        <end position="112"/>
    </location>
</feature>
<dbReference type="Proteomes" id="UP001155660">
    <property type="component" value="Chromosome B1"/>
</dbReference>
<keyword evidence="2" id="KW-0732">Signal</keyword>
<proteinExistence type="predicted"/>
<dbReference type="KEGG" id="ccar:122136080"/>
<dbReference type="RefSeq" id="XP_042573547.1">
    <property type="nucleotide sequence ID" value="XM_042717613.1"/>
</dbReference>